<keyword evidence="1" id="KW-0732">Signal</keyword>
<reference evidence="2" key="1">
    <citation type="submission" date="2021-02" db="EMBL/GenBank/DDBJ databases">
        <authorList>
            <person name="Nowell W R."/>
        </authorList>
    </citation>
    <scope>NUCLEOTIDE SEQUENCE</scope>
</reference>
<dbReference type="Gene3D" id="3.30.230.90">
    <property type="match status" value="1"/>
</dbReference>
<accession>A0A814JAR7</accession>
<evidence type="ECO:0000313" key="2">
    <source>
        <dbReference type="EMBL" id="CAF1035711.1"/>
    </source>
</evidence>
<dbReference type="PANTHER" id="PTHR10697:SF1">
    <property type="entry name" value="MAMMALIAN EPENDYMIN-RELATED PROTEIN 1"/>
    <property type="match status" value="1"/>
</dbReference>
<evidence type="ECO:0000256" key="1">
    <source>
        <dbReference type="SAM" id="SignalP"/>
    </source>
</evidence>
<protein>
    <submittedName>
        <fullName evidence="2">Uncharacterized protein</fullName>
    </submittedName>
</protein>
<dbReference type="InterPro" id="IPR053720">
    <property type="entry name" value="Psm_Assembly_Chaperone"/>
</dbReference>
<comment type="caution">
    <text evidence="2">The sequence shown here is derived from an EMBL/GenBank/DDBJ whole genome shotgun (WGS) entry which is preliminary data.</text>
</comment>
<dbReference type="Pfam" id="PF00811">
    <property type="entry name" value="Ependymin"/>
    <property type="match status" value="1"/>
</dbReference>
<organism evidence="2 3">
    <name type="scientific">Rotaria sordida</name>
    <dbReference type="NCBI Taxonomy" id="392033"/>
    <lineage>
        <taxon>Eukaryota</taxon>
        <taxon>Metazoa</taxon>
        <taxon>Spiralia</taxon>
        <taxon>Gnathifera</taxon>
        <taxon>Rotifera</taxon>
        <taxon>Eurotatoria</taxon>
        <taxon>Bdelloidea</taxon>
        <taxon>Philodinida</taxon>
        <taxon>Philodinidae</taxon>
        <taxon>Rotaria</taxon>
    </lineage>
</organism>
<feature type="chain" id="PRO_5033031999" evidence="1">
    <location>
        <begin position="16"/>
        <end position="221"/>
    </location>
</feature>
<dbReference type="Proteomes" id="UP000663864">
    <property type="component" value="Unassembled WGS sequence"/>
</dbReference>
<sequence length="221" mass="24715">MFTILLLCLVGIAVAQQPRPCTSPSQWEGRIFDSNEKQKATLRGRTSYDSTYHRIRIVETIDVGSEEIAVDVLTLYDANIEFVYDLKSHNCTRREIIQPWRDFGILPDARSYGEAYIGSSALPDTGLLITIWGGSLTLPTNETLRYVGTWTYQGCLPVSRTTYSEKYGNEILSFYDLTAQTTLNNYVTDLVISNFSNKLFISVTQFGKIGSLTNSLGSCSS</sequence>
<dbReference type="GO" id="GO:0005509">
    <property type="term" value="F:calcium ion binding"/>
    <property type="evidence" value="ECO:0007669"/>
    <property type="project" value="InterPro"/>
</dbReference>
<gene>
    <name evidence="2" type="ORF">ZHD862_LOCUS14282</name>
</gene>
<evidence type="ECO:0000313" key="3">
    <source>
        <dbReference type="Proteomes" id="UP000663864"/>
    </source>
</evidence>
<dbReference type="PANTHER" id="PTHR10697">
    <property type="entry name" value="MAMMALIAN EPENDYMIN-RELATED PROTEIN 1"/>
    <property type="match status" value="1"/>
</dbReference>
<proteinExistence type="predicted"/>
<feature type="signal peptide" evidence="1">
    <location>
        <begin position="1"/>
        <end position="15"/>
    </location>
</feature>
<name>A0A814JAR7_9BILA</name>
<dbReference type="GO" id="GO:0005764">
    <property type="term" value="C:lysosome"/>
    <property type="evidence" value="ECO:0007669"/>
    <property type="project" value="TreeGrafter"/>
</dbReference>
<dbReference type="InterPro" id="IPR001299">
    <property type="entry name" value="Ependymin"/>
</dbReference>
<dbReference type="EMBL" id="CAJNOT010000615">
    <property type="protein sequence ID" value="CAF1035711.1"/>
    <property type="molecule type" value="Genomic_DNA"/>
</dbReference>
<dbReference type="GO" id="GO:0005576">
    <property type="term" value="C:extracellular region"/>
    <property type="evidence" value="ECO:0007669"/>
    <property type="project" value="InterPro"/>
</dbReference>
<dbReference type="GO" id="GO:0007160">
    <property type="term" value="P:cell-matrix adhesion"/>
    <property type="evidence" value="ECO:0007669"/>
    <property type="project" value="InterPro"/>
</dbReference>
<dbReference type="AlphaFoldDB" id="A0A814JAR7"/>